<keyword evidence="2" id="KW-1185">Reference proteome</keyword>
<evidence type="ECO:0000313" key="2">
    <source>
        <dbReference type="Proteomes" id="UP000318681"/>
    </source>
</evidence>
<organism evidence="1 2">
    <name type="scientific">Alterirhizorhabdus solaris</name>
    <dbReference type="NCBI Taxonomy" id="2529389"/>
    <lineage>
        <taxon>Bacteria</taxon>
        <taxon>Pseudomonadati</taxon>
        <taxon>Pseudomonadota</taxon>
        <taxon>Alphaproteobacteria</taxon>
        <taxon>Sphingomonadales</taxon>
        <taxon>Rhizorhabdaceae</taxon>
        <taxon>Alterirhizorhabdus</taxon>
    </lineage>
</organism>
<name>A0A558QSC5_9SPHN</name>
<gene>
    <name evidence="1" type="ORF">FOY91_20015</name>
</gene>
<reference evidence="1 2" key="1">
    <citation type="submission" date="2019-07" db="EMBL/GenBank/DDBJ databases">
        <title>Sphingomonas solaris sp. nov., isolated from a solar panel from Boston, Massachusetts.</title>
        <authorList>
            <person name="Tanner K."/>
            <person name="Pascual J."/>
            <person name="Mancuso C."/>
            <person name="Pereto J."/>
            <person name="Khalil A."/>
            <person name="Vilanova C."/>
        </authorList>
    </citation>
    <scope>NUCLEOTIDE SEQUENCE [LARGE SCALE GENOMIC DNA]</scope>
    <source>
        <strain evidence="1 2">R4DWN</strain>
    </source>
</reference>
<sequence length="166" mass="17005">MLPLAGLIALAACVAPKEVPAPPPSIPVPVVTPAAPKTTDWRDIPLTPGDWRYDPAGSVARFGTPGAAAFVVRCDRAARTVSFARAAAGAAPATMAVTTSAGNRALAAVPVAGPPAALVATVPANDGFLDRMAFSRGRFVIAVTATPRLVIPVWPEFARVIEDCRG</sequence>
<comment type="caution">
    <text evidence="1">The sequence shown here is derived from an EMBL/GenBank/DDBJ whole genome shotgun (WGS) entry which is preliminary data.</text>
</comment>
<dbReference type="OrthoDB" id="7629232at2"/>
<dbReference type="EMBL" id="VNIM01000146">
    <property type="protein sequence ID" value="TVV70053.1"/>
    <property type="molecule type" value="Genomic_DNA"/>
</dbReference>
<evidence type="ECO:0000313" key="1">
    <source>
        <dbReference type="EMBL" id="TVV70053.1"/>
    </source>
</evidence>
<accession>A0A558QSC5</accession>
<dbReference type="AlphaFoldDB" id="A0A558QSC5"/>
<dbReference type="Proteomes" id="UP000318681">
    <property type="component" value="Unassembled WGS sequence"/>
</dbReference>
<proteinExistence type="predicted"/>
<protein>
    <submittedName>
        <fullName evidence="1">Uncharacterized protein</fullName>
    </submittedName>
</protein>